<dbReference type="SUPFAM" id="SSF81296">
    <property type="entry name" value="E set domains"/>
    <property type="match status" value="1"/>
</dbReference>
<name>A0AAJ7U974_PETMA</name>
<feature type="domain" description="NXPE C-terminal" evidence="3">
    <location>
        <begin position="392"/>
        <end position="615"/>
    </location>
</feature>
<proteinExistence type="inferred from homology"/>
<organism evidence="4 5">
    <name type="scientific">Petromyzon marinus</name>
    <name type="common">Sea lamprey</name>
    <dbReference type="NCBI Taxonomy" id="7757"/>
    <lineage>
        <taxon>Eukaryota</taxon>
        <taxon>Metazoa</taxon>
        <taxon>Chordata</taxon>
        <taxon>Craniata</taxon>
        <taxon>Vertebrata</taxon>
        <taxon>Cyclostomata</taxon>
        <taxon>Hyperoartia</taxon>
        <taxon>Petromyzontiformes</taxon>
        <taxon>Petromyzontidae</taxon>
        <taxon>Petromyzon</taxon>
    </lineage>
</organism>
<evidence type="ECO:0000256" key="2">
    <source>
        <dbReference type="SAM" id="Phobius"/>
    </source>
</evidence>
<protein>
    <submittedName>
        <fullName evidence="5">NXPE family member 3-like isoform X1</fullName>
    </submittedName>
</protein>
<evidence type="ECO:0000313" key="5">
    <source>
        <dbReference type="RefSeq" id="XP_032830986.1"/>
    </source>
</evidence>
<dbReference type="Gene3D" id="2.60.40.10">
    <property type="entry name" value="Immunoglobulins"/>
    <property type="match status" value="1"/>
</dbReference>
<dbReference type="PANTHER" id="PTHR16165:SF5">
    <property type="entry name" value="NXPE FAMILY MEMBER 3"/>
    <property type="match status" value="1"/>
</dbReference>
<gene>
    <name evidence="5" type="primary">LOC116954519</name>
</gene>
<reference evidence="5" key="1">
    <citation type="submission" date="2025-08" db="UniProtKB">
        <authorList>
            <consortium name="RefSeq"/>
        </authorList>
    </citation>
    <scope>IDENTIFICATION</scope>
    <source>
        <tissue evidence="5">Sperm</tissue>
    </source>
</reference>
<dbReference type="RefSeq" id="XP_032830986.1">
    <property type="nucleotide sequence ID" value="XM_032975095.1"/>
</dbReference>
<dbReference type="Pfam" id="PF06312">
    <property type="entry name" value="Neurexophilin"/>
    <property type="match status" value="1"/>
</dbReference>
<keyword evidence="2" id="KW-0812">Transmembrane</keyword>
<dbReference type="AlphaFoldDB" id="A0AAJ7U974"/>
<keyword evidence="2" id="KW-0472">Membrane</keyword>
<dbReference type="Pfam" id="PF24536">
    <property type="entry name" value="NXPE4_C"/>
    <property type="match status" value="1"/>
</dbReference>
<dbReference type="InterPro" id="IPR057106">
    <property type="entry name" value="NXPE4_C"/>
</dbReference>
<dbReference type="InterPro" id="IPR014756">
    <property type="entry name" value="Ig_E-set"/>
</dbReference>
<comment type="similarity">
    <text evidence="1">Belongs to the NXPE family.</text>
</comment>
<accession>A0AAJ7U974</accession>
<keyword evidence="2" id="KW-1133">Transmembrane helix</keyword>
<dbReference type="PANTHER" id="PTHR16165">
    <property type="entry name" value="NXPE FAMILY MEMBER"/>
    <property type="match status" value="1"/>
</dbReference>
<dbReference type="SUPFAM" id="SSF52266">
    <property type="entry name" value="SGNH hydrolase"/>
    <property type="match status" value="1"/>
</dbReference>
<sequence>MLPPEEVKSSQAMESVSLQQQRNRPVHVLFVQLVWLVLFAFVIIVISTFILKAGFGRYPAKSSQNCLELSSNRCRIARPNQDSIVPASDPPGTESNDGSFCVRNIARETWINKTYAKLTSGKPPSTSEKKERWHNLTCSHRSSSFFEVVDTNKRLHCGGYLTVTVSMRDAHGKPKLYGGDFIVGRLFNSELGAAVSGSVHDIGNGSYRLSFPLPWTGNATIAVRLLHSREAVNALNYVRENFPEKIAFQAVFRKIPESPKTTNCYMTSVENLNLPSSSKDRGDRGGVVDDAERDGNICSLTDSKLCEPWLCIKPNTSLCKSLQHLHSYNYEAIPWGDEYQELFESEKAQEPLKANGQSQIFVENNDRVIPSQHRCEPVMSLQPSGHYFRNEWNPLGYTLKRFSRQDVVTCLRGRQVLFFGDSTIVQWWNHLTAMVPTFKKIDLHIQEIHRPFHAIDTVNKITMRYFPHAYPFICAKLQRAVDFTPCANAIDNLRGGKDTALALALGPHFTPFPLRVFLARIFNIREAVIGLLKRSPKTAVVIRLVSTRELILDYARFSNWFLFKFNEALRAAFQDIKGVAFVDAWDMTASVDSYQLHPNSVIVSNQVNVFLNHICKQG</sequence>
<feature type="transmembrane region" description="Helical" evidence="2">
    <location>
        <begin position="29"/>
        <end position="51"/>
    </location>
</feature>
<dbReference type="InterPro" id="IPR026845">
    <property type="entry name" value="NXPH/NXPE"/>
</dbReference>
<dbReference type="KEGG" id="pmrn:116954519"/>
<evidence type="ECO:0000313" key="4">
    <source>
        <dbReference type="Proteomes" id="UP001318040"/>
    </source>
</evidence>
<keyword evidence="4" id="KW-1185">Reference proteome</keyword>
<dbReference type="Proteomes" id="UP001318040">
    <property type="component" value="Chromosome 3"/>
</dbReference>
<evidence type="ECO:0000256" key="1">
    <source>
        <dbReference type="ARBA" id="ARBA00005431"/>
    </source>
</evidence>
<evidence type="ECO:0000259" key="3">
    <source>
        <dbReference type="Pfam" id="PF24536"/>
    </source>
</evidence>
<dbReference type="InterPro" id="IPR013783">
    <property type="entry name" value="Ig-like_fold"/>
</dbReference>